<dbReference type="AlphaFoldDB" id="A0A937FAV8"/>
<dbReference type="Proteomes" id="UP000659388">
    <property type="component" value="Unassembled WGS sequence"/>
</dbReference>
<gene>
    <name evidence="2" type="ORF">JL102_15210</name>
</gene>
<reference evidence="2" key="1">
    <citation type="submission" date="2021-01" db="EMBL/GenBank/DDBJ databases">
        <title>Fulvivirga kasyanovii gen. nov., sp nov., a novel member of the phylum Bacteroidetes isolated from seawater in a mussel farm.</title>
        <authorList>
            <person name="Zhao L.-H."/>
            <person name="Wang Z.-J."/>
        </authorList>
    </citation>
    <scope>NUCLEOTIDE SEQUENCE</scope>
    <source>
        <strain evidence="2">2943</strain>
    </source>
</reference>
<name>A0A937FAV8_9BACT</name>
<dbReference type="SUPFAM" id="SSF52266">
    <property type="entry name" value="SGNH hydrolase"/>
    <property type="match status" value="1"/>
</dbReference>
<evidence type="ECO:0000259" key="1">
    <source>
        <dbReference type="Pfam" id="PF13472"/>
    </source>
</evidence>
<accession>A0A937FAV8</accession>
<keyword evidence="2" id="KW-0378">Hydrolase</keyword>
<dbReference type="InterPro" id="IPR013830">
    <property type="entry name" value="SGNH_hydro"/>
</dbReference>
<organism evidence="2 3">
    <name type="scientific">Fulvivirga sediminis</name>
    <dbReference type="NCBI Taxonomy" id="2803949"/>
    <lineage>
        <taxon>Bacteria</taxon>
        <taxon>Pseudomonadati</taxon>
        <taxon>Bacteroidota</taxon>
        <taxon>Cytophagia</taxon>
        <taxon>Cytophagales</taxon>
        <taxon>Fulvivirgaceae</taxon>
        <taxon>Fulvivirga</taxon>
    </lineage>
</organism>
<dbReference type="CDD" id="cd01832">
    <property type="entry name" value="SGNH_hydrolase_like_1"/>
    <property type="match status" value="1"/>
</dbReference>
<evidence type="ECO:0000313" key="3">
    <source>
        <dbReference type="Proteomes" id="UP000659388"/>
    </source>
</evidence>
<dbReference type="GO" id="GO:0016788">
    <property type="term" value="F:hydrolase activity, acting on ester bonds"/>
    <property type="evidence" value="ECO:0007669"/>
    <property type="project" value="UniProtKB-ARBA"/>
</dbReference>
<sequence>MFLGIILLTFIACTSDNDMTFTASNPAGDTLNQSLTFLALGDSYTIGESVSEAQRWPVQLVNAINAKGFHHSFEQPNVVARTGWTTQELQEGIAAHNLNKDYDLVSLLIGVNNQYRGQSVSTYQAEFRTLLQQAIGFAGGRIDHVIVLSIPDYGYTPFGANKKEEISKAIDDYNAVNEKITDELGVRYYDITPISRTDDPHMVAGDGLHPSGKQYEAWVELILTDFRLQKWFE</sequence>
<proteinExistence type="predicted"/>
<dbReference type="Gene3D" id="3.40.50.1110">
    <property type="entry name" value="SGNH hydrolase"/>
    <property type="match status" value="1"/>
</dbReference>
<dbReference type="EMBL" id="JAESIY010000008">
    <property type="protein sequence ID" value="MBL3657495.1"/>
    <property type="molecule type" value="Genomic_DNA"/>
</dbReference>
<keyword evidence="3" id="KW-1185">Reference proteome</keyword>
<feature type="domain" description="SGNH hydrolase-type esterase" evidence="1">
    <location>
        <begin position="39"/>
        <end position="217"/>
    </location>
</feature>
<comment type="caution">
    <text evidence="2">The sequence shown here is derived from an EMBL/GenBank/DDBJ whole genome shotgun (WGS) entry which is preliminary data.</text>
</comment>
<dbReference type="InterPro" id="IPR036514">
    <property type="entry name" value="SGNH_hydro_sf"/>
</dbReference>
<protein>
    <submittedName>
        <fullName evidence="2">SGNH/GDSL hydrolase family protein</fullName>
    </submittedName>
</protein>
<dbReference type="Pfam" id="PF13472">
    <property type="entry name" value="Lipase_GDSL_2"/>
    <property type="match status" value="1"/>
</dbReference>
<dbReference type="RefSeq" id="WP_202245286.1">
    <property type="nucleotide sequence ID" value="NZ_JAESIY010000008.1"/>
</dbReference>
<evidence type="ECO:0000313" key="2">
    <source>
        <dbReference type="EMBL" id="MBL3657495.1"/>
    </source>
</evidence>